<dbReference type="InterPro" id="IPR050683">
    <property type="entry name" value="Bact_Polysacc_Export_ATP-bd"/>
</dbReference>
<evidence type="ECO:0000259" key="1">
    <source>
        <dbReference type="Pfam" id="PF00005"/>
    </source>
</evidence>
<feature type="non-terminal residue" evidence="2">
    <location>
        <position position="106"/>
    </location>
</feature>
<reference evidence="2" key="1">
    <citation type="journal article" date="2014" name="Front. Microbiol.">
        <title>High frequency of phylogenetically diverse reductive dehalogenase-homologous genes in deep subseafloor sedimentary metagenomes.</title>
        <authorList>
            <person name="Kawai M."/>
            <person name="Futagami T."/>
            <person name="Toyoda A."/>
            <person name="Takaki Y."/>
            <person name="Nishi S."/>
            <person name="Hori S."/>
            <person name="Arai W."/>
            <person name="Tsubouchi T."/>
            <person name="Morono Y."/>
            <person name="Uchiyama I."/>
            <person name="Ito T."/>
            <person name="Fujiyama A."/>
            <person name="Inagaki F."/>
            <person name="Takami H."/>
        </authorList>
    </citation>
    <scope>NUCLEOTIDE SEQUENCE</scope>
    <source>
        <strain evidence="2">Expedition CK06-06</strain>
    </source>
</reference>
<dbReference type="PANTHER" id="PTHR46743:SF2">
    <property type="entry name" value="TEICHOIC ACIDS EXPORT ATP-BINDING PROTEIN TAGH"/>
    <property type="match status" value="1"/>
</dbReference>
<sequence length="106" mass="11704">MNDDIAIKVDHVSKKYCKSLKLSMLYGIKDIGRNTLGLSSYSERLRKGEFWAVDDVSFEVRKGETLGIIGPNGSGKTTLLKLLNGIFWPDKGKITIKGKACALIEV</sequence>
<organism evidence="2">
    <name type="scientific">marine sediment metagenome</name>
    <dbReference type="NCBI Taxonomy" id="412755"/>
    <lineage>
        <taxon>unclassified sequences</taxon>
        <taxon>metagenomes</taxon>
        <taxon>ecological metagenomes</taxon>
    </lineage>
</organism>
<dbReference type="PANTHER" id="PTHR46743">
    <property type="entry name" value="TEICHOIC ACIDS EXPORT ATP-BINDING PROTEIN TAGH"/>
    <property type="match status" value="1"/>
</dbReference>
<dbReference type="AlphaFoldDB" id="X1C0U9"/>
<gene>
    <name evidence="2" type="ORF">S01H4_43793</name>
</gene>
<dbReference type="InterPro" id="IPR027417">
    <property type="entry name" value="P-loop_NTPase"/>
</dbReference>
<proteinExistence type="predicted"/>
<dbReference type="GO" id="GO:0016887">
    <property type="term" value="F:ATP hydrolysis activity"/>
    <property type="evidence" value="ECO:0007669"/>
    <property type="project" value="InterPro"/>
</dbReference>
<protein>
    <recommendedName>
        <fullName evidence="1">ABC transporter domain-containing protein</fullName>
    </recommendedName>
</protein>
<dbReference type="InterPro" id="IPR003439">
    <property type="entry name" value="ABC_transporter-like_ATP-bd"/>
</dbReference>
<dbReference type="GO" id="GO:0005524">
    <property type="term" value="F:ATP binding"/>
    <property type="evidence" value="ECO:0007669"/>
    <property type="project" value="InterPro"/>
</dbReference>
<dbReference type="SUPFAM" id="SSF52540">
    <property type="entry name" value="P-loop containing nucleoside triphosphate hydrolases"/>
    <property type="match status" value="1"/>
</dbReference>
<dbReference type="Pfam" id="PF00005">
    <property type="entry name" value="ABC_tran"/>
    <property type="match status" value="1"/>
</dbReference>
<comment type="caution">
    <text evidence="2">The sequence shown here is derived from an EMBL/GenBank/DDBJ whole genome shotgun (WGS) entry which is preliminary data.</text>
</comment>
<accession>X1C0U9</accession>
<name>X1C0U9_9ZZZZ</name>
<dbReference type="Gene3D" id="3.40.50.300">
    <property type="entry name" value="P-loop containing nucleotide triphosphate hydrolases"/>
    <property type="match status" value="1"/>
</dbReference>
<evidence type="ECO:0000313" key="2">
    <source>
        <dbReference type="EMBL" id="GAH01741.1"/>
    </source>
</evidence>
<dbReference type="EMBL" id="BART01024197">
    <property type="protein sequence ID" value="GAH01741.1"/>
    <property type="molecule type" value="Genomic_DNA"/>
</dbReference>
<feature type="domain" description="ABC transporter" evidence="1">
    <location>
        <begin position="54"/>
        <end position="100"/>
    </location>
</feature>